<gene>
    <name evidence="11" type="ORF">Poli38472_003603</name>
</gene>
<feature type="region of interest" description="Disordered" evidence="7">
    <location>
        <begin position="497"/>
        <end position="603"/>
    </location>
</feature>
<feature type="transmembrane region" description="Helical" evidence="8">
    <location>
        <begin position="463"/>
        <end position="487"/>
    </location>
</feature>
<feature type="compositionally biased region" description="Low complexity" evidence="7">
    <location>
        <begin position="570"/>
        <end position="585"/>
    </location>
</feature>
<dbReference type="AlphaFoldDB" id="A0A8K1CMX2"/>
<reference evidence="11" key="1">
    <citation type="submission" date="2019-03" db="EMBL/GenBank/DDBJ databases">
        <title>Long read genome sequence of the mycoparasitic Pythium oligandrum ATCC 38472 isolated from sugarbeet rhizosphere.</title>
        <authorList>
            <person name="Gaulin E."/>
        </authorList>
    </citation>
    <scope>NUCLEOTIDE SEQUENCE</scope>
    <source>
        <strain evidence="11">ATCC 38472_TT</strain>
    </source>
</reference>
<evidence type="ECO:0000256" key="2">
    <source>
        <dbReference type="ARBA" id="ARBA00022670"/>
    </source>
</evidence>
<feature type="signal peptide" evidence="9">
    <location>
        <begin position="1"/>
        <end position="33"/>
    </location>
</feature>
<keyword evidence="2" id="KW-0645">Protease</keyword>
<evidence type="ECO:0000256" key="7">
    <source>
        <dbReference type="SAM" id="MobiDB-lite"/>
    </source>
</evidence>
<dbReference type="Gene3D" id="2.40.70.10">
    <property type="entry name" value="Acid Proteases"/>
    <property type="match status" value="2"/>
</dbReference>
<keyword evidence="8" id="KW-0472">Membrane</keyword>
<dbReference type="InterPro" id="IPR001461">
    <property type="entry name" value="Aspartic_peptidase_A1"/>
</dbReference>
<dbReference type="InterPro" id="IPR021109">
    <property type="entry name" value="Peptidase_aspartic_dom_sf"/>
</dbReference>
<comment type="caution">
    <text evidence="11">The sequence shown here is derived from an EMBL/GenBank/DDBJ whole genome shotgun (WGS) entry which is preliminary data.</text>
</comment>
<accession>A0A8K1CMX2</accession>
<evidence type="ECO:0000256" key="1">
    <source>
        <dbReference type="ARBA" id="ARBA00007447"/>
    </source>
</evidence>
<proteinExistence type="inferred from homology"/>
<keyword evidence="5" id="KW-0378">Hydrolase</keyword>
<keyword evidence="6" id="KW-0865">Zymogen</keyword>
<dbReference type="EMBL" id="SPLM01000036">
    <property type="protein sequence ID" value="TMW65838.1"/>
    <property type="molecule type" value="Genomic_DNA"/>
</dbReference>
<evidence type="ECO:0000256" key="4">
    <source>
        <dbReference type="ARBA" id="ARBA00022750"/>
    </source>
</evidence>
<protein>
    <recommendedName>
        <fullName evidence="10">Peptidase A1 domain-containing protein</fullName>
    </recommendedName>
</protein>
<dbReference type="PANTHER" id="PTHR47965">
    <property type="entry name" value="ASPARTYL PROTEASE-RELATED"/>
    <property type="match status" value="1"/>
</dbReference>
<keyword evidence="8" id="KW-0812">Transmembrane</keyword>
<name>A0A8K1CMX2_PYTOL</name>
<dbReference type="PROSITE" id="PS00141">
    <property type="entry name" value="ASP_PROTEASE"/>
    <property type="match status" value="1"/>
</dbReference>
<evidence type="ECO:0000313" key="12">
    <source>
        <dbReference type="Proteomes" id="UP000794436"/>
    </source>
</evidence>
<comment type="similarity">
    <text evidence="1">Belongs to the peptidase A1 family.</text>
</comment>
<evidence type="ECO:0000256" key="6">
    <source>
        <dbReference type="ARBA" id="ARBA00023145"/>
    </source>
</evidence>
<keyword evidence="8" id="KW-1133">Transmembrane helix</keyword>
<feature type="domain" description="Peptidase A1" evidence="10">
    <location>
        <begin position="51"/>
        <end position="409"/>
    </location>
</feature>
<dbReference type="PROSITE" id="PS51767">
    <property type="entry name" value="PEPTIDASE_A1"/>
    <property type="match status" value="1"/>
</dbReference>
<feature type="chain" id="PRO_5035453042" description="Peptidase A1 domain-containing protein" evidence="9">
    <location>
        <begin position="34"/>
        <end position="603"/>
    </location>
</feature>
<evidence type="ECO:0000256" key="3">
    <source>
        <dbReference type="ARBA" id="ARBA00022729"/>
    </source>
</evidence>
<keyword evidence="3 9" id="KW-0732">Signal</keyword>
<organism evidence="11 12">
    <name type="scientific">Pythium oligandrum</name>
    <name type="common">Mycoparasitic fungus</name>
    <dbReference type="NCBI Taxonomy" id="41045"/>
    <lineage>
        <taxon>Eukaryota</taxon>
        <taxon>Sar</taxon>
        <taxon>Stramenopiles</taxon>
        <taxon>Oomycota</taxon>
        <taxon>Peronosporomycetes</taxon>
        <taxon>Pythiales</taxon>
        <taxon>Pythiaceae</taxon>
        <taxon>Pythium</taxon>
    </lineage>
</organism>
<dbReference type="OrthoDB" id="2747330at2759"/>
<evidence type="ECO:0000256" key="8">
    <source>
        <dbReference type="SAM" id="Phobius"/>
    </source>
</evidence>
<dbReference type="Proteomes" id="UP000794436">
    <property type="component" value="Unassembled WGS sequence"/>
</dbReference>
<feature type="compositionally biased region" description="Basic and acidic residues" evidence="7">
    <location>
        <begin position="586"/>
        <end position="603"/>
    </location>
</feature>
<keyword evidence="4" id="KW-0064">Aspartyl protease</keyword>
<dbReference type="InterPro" id="IPR033121">
    <property type="entry name" value="PEPTIDASE_A1"/>
</dbReference>
<evidence type="ECO:0000256" key="9">
    <source>
        <dbReference type="SAM" id="SignalP"/>
    </source>
</evidence>
<dbReference type="InterPro" id="IPR001969">
    <property type="entry name" value="Aspartic_peptidase_AS"/>
</dbReference>
<dbReference type="SUPFAM" id="SSF50630">
    <property type="entry name" value="Acid proteases"/>
    <property type="match status" value="1"/>
</dbReference>
<dbReference type="PANTHER" id="PTHR47965:SF12">
    <property type="entry name" value="ASPARTIC PROTEINASE 3-RELATED"/>
    <property type="match status" value="1"/>
</dbReference>
<feature type="compositionally biased region" description="Polar residues" evidence="7">
    <location>
        <begin position="543"/>
        <end position="553"/>
    </location>
</feature>
<sequence>MRVRRRRRQSHVYNMRAGVFAVVFMALAGPVDAEKAQYSLDLYGISSGAAYTVEVDVGSSGETAPFRLIADTGSSNDAVLGAGCCGSGATVTFDCEASSTCQPESTQNTLEFAGATISGHFVKDKWSSSEIGSITKEFLVIEDQDTFYRTEYDGITGLAYKKLAAPKDSPKDAFYQNMVDAKSTKDAFGLQMCGIMQPMLSSSNFSLHAGQLLVGGDQGLKGEALYVEPMLYTPIIQEAWFVVAVSDVGFDGESLGLPCSSYNDPQAIIDSGTSNIAFPSDVYNALMDRIKTATKKTVPDFDDSYFDYSKSCCGEDYCDPSDAKAALLSLPSIYVTLAMSEDGSSATNLHYTVEIPPEYYFRPEMNGQNTDVPCRAIGIAEGSAIVLGAVLMDGLFSYHDRENARIGLAVAKNCPNGVTSTKKLSIAESKTDDWCKCFSKNLQKRSSIVTYFPWGSGCYYVPWWMYVVIASVVVVVICIGVLGYWYWSGRRDKQKAQAHTNGGSVAAQPVTIAPRNNRSETPQHDKQSHYAAMESPREPLDSGGSSIVMLTTSSREEARKTGKQRRRSSSRTSRASSSSTRAPSHARADNQQPHHRETDGFLL</sequence>
<evidence type="ECO:0000256" key="5">
    <source>
        <dbReference type="ARBA" id="ARBA00022801"/>
    </source>
</evidence>
<keyword evidence="12" id="KW-1185">Reference proteome</keyword>
<dbReference type="Pfam" id="PF00026">
    <property type="entry name" value="Asp"/>
    <property type="match status" value="1"/>
</dbReference>
<evidence type="ECO:0000259" key="10">
    <source>
        <dbReference type="PROSITE" id="PS51767"/>
    </source>
</evidence>
<evidence type="ECO:0000313" key="11">
    <source>
        <dbReference type="EMBL" id="TMW65838.1"/>
    </source>
</evidence>
<dbReference type="GO" id="GO:0004190">
    <property type="term" value="F:aspartic-type endopeptidase activity"/>
    <property type="evidence" value="ECO:0007669"/>
    <property type="project" value="UniProtKB-KW"/>
</dbReference>
<feature type="compositionally biased region" description="Basic and acidic residues" evidence="7">
    <location>
        <begin position="517"/>
        <end position="528"/>
    </location>
</feature>
<dbReference type="GO" id="GO:0006508">
    <property type="term" value="P:proteolysis"/>
    <property type="evidence" value="ECO:0007669"/>
    <property type="project" value="UniProtKB-KW"/>
</dbReference>